<keyword evidence="1" id="KW-0175">Coiled coil</keyword>
<evidence type="ECO:0000256" key="1">
    <source>
        <dbReference type="SAM" id="Coils"/>
    </source>
</evidence>
<sequence length="359" mass="40957">MLEPNHFIDLQRNEESFEDPRSWLSQDQDYSSSNSHPNNNNNRDGNFDRVLFRNLVEMVPLVESLMKDRRPNASYSRRASLTYTRTPSRDSFPKKITDPKGRRTAQTNPSKKHRDFGGNDLSRNMSRDREGACADDFSIFSSRSLAVEKDREELIKLQEQVEDLRKKLEEKDDVLKIAENSLNQMSSVHVKLDELKRQVVEKDSILKTTHLQLSNAKIKLADTQAALEKLEWEAMTSNRKVEKLQEDLGSMKDEIAAFTRLFEELAKSDSTTYAQEKNTHRFPLDGLPQIEPISEIDMQKMEEARRAYVAAVAAARENPSEESLAVAAKARLKLQAFAFGPNNTNVGNENGSQILRNAP</sequence>
<dbReference type="GO" id="GO:0010497">
    <property type="term" value="P:plasmodesmata-mediated intercellular transport"/>
    <property type="evidence" value="ECO:0007669"/>
    <property type="project" value="InterPro"/>
</dbReference>
<feature type="region of interest" description="Disordered" evidence="2">
    <location>
        <begin position="72"/>
        <end position="124"/>
    </location>
</feature>
<evidence type="ECO:0000256" key="2">
    <source>
        <dbReference type="SAM" id="MobiDB-lite"/>
    </source>
</evidence>
<keyword evidence="4" id="KW-1185">Reference proteome</keyword>
<feature type="compositionally biased region" description="Low complexity" evidence="2">
    <location>
        <begin position="31"/>
        <end position="42"/>
    </location>
</feature>
<accession>A0A443P2B5</accession>
<dbReference type="GO" id="GO:0008017">
    <property type="term" value="F:microtubule binding"/>
    <property type="evidence" value="ECO:0007669"/>
    <property type="project" value="InterPro"/>
</dbReference>
<dbReference type="InterPro" id="IPR040289">
    <property type="entry name" value="MBP2C"/>
</dbReference>
<dbReference type="Proteomes" id="UP000283530">
    <property type="component" value="Unassembled WGS sequence"/>
</dbReference>
<dbReference type="EMBL" id="QPKB01000005">
    <property type="protein sequence ID" value="RWR84960.1"/>
    <property type="molecule type" value="Genomic_DNA"/>
</dbReference>
<dbReference type="AlphaFoldDB" id="A0A443P2B5"/>
<gene>
    <name evidence="3" type="ORF">CKAN_01379900</name>
</gene>
<feature type="compositionally biased region" description="Basic and acidic residues" evidence="2">
    <location>
        <begin position="9"/>
        <end position="21"/>
    </location>
</feature>
<name>A0A443P2B5_9MAGN</name>
<dbReference type="OrthoDB" id="1915670at2759"/>
<reference evidence="3 4" key="1">
    <citation type="journal article" date="2019" name="Nat. Plants">
        <title>Stout camphor tree genome fills gaps in understanding of flowering plant genome evolution.</title>
        <authorList>
            <person name="Chaw S.M."/>
            <person name="Liu Y.C."/>
            <person name="Wu Y.W."/>
            <person name="Wang H.Y."/>
            <person name="Lin C.I."/>
            <person name="Wu C.S."/>
            <person name="Ke H.M."/>
            <person name="Chang L.Y."/>
            <person name="Hsu C.Y."/>
            <person name="Yang H.T."/>
            <person name="Sudianto E."/>
            <person name="Hsu M.H."/>
            <person name="Wu K.P."/>
            <person name="Wang L.N."/>
            <person name="Leebens-Mack J.H."/>
            <person name="Tsai I.J."/>
        </authorList>
    </citation>
    <scope>NUCLEOTIDE SEQUENCE [LARGE SCALE GENOMIC DNA]</scope>
    <source>
        <strain evidence="4">cv. Chaw 1501</strain>
        <tissue evidence="3">Young leaves</tissue>
    </source>
</reference>
<dbReference type="STRING" id="337451.A0A443P2B5"/>
<organism evidence="3 4">
    <name type="scientific">Cinnamomum micranthum f. kanehirae</name>
    <dbReference type="NCBI Taxonomy" id="337451"/>
    <lineage>
        <taxon>Eukaryota</taxon>
        <taxon>Viridiplantae</taxon>
        <taxon>Streptophyta</taxon>
        <taxon>Embryophyta</taxon>
        <taxon>Tracheophyta</taxon>
        <taxon>Spermatophyta</taxon>
        <taxon>Magnoliopsida</taxon>
        <taxon>Magnoliidae</taxon>
        <taxon>Laurales</taxon>
        <taxon>Lauraceae</taxon>
        <taxon>Cinnamomum</taxon>
    </lineage>
</organism>
<feature type="compositionally biased region" description="Basic and acidic residues" evidence="2">
    <location>
        <begin position="87"/>
        <end position="101"/>
    </location>
</feature>
<protein>
    <submittedName>
        <fullName evidence="3">Restin</fullName>
    </submittedName>
</protein>
<evidence type="ECO:0000313" key="4">
    <source>
        <dbReference type="Proteomes" id="UP000283530"/>
    </source>
</evidence>
<proteinExistence type="predicted"/>
<feature type="coiled-coil region" evidence="1">
    <location>
        <begin position="147"/>
        <end position="261"/>
    </location>
</feature>
<feature type="compositionally biased region" description="Polar residues" evidence="2">
    <location>
        <begin position="73"/>
        <end position="86"/>
    </location>
</feature>
<dbReference type="SUPFAM" id="SSF57997">
    <property type="entry name" value="Tropomyosin"/>
    <property type="match status" value="1"/>
</dbReference>
<dbReference type="PANTHER" id="PTHR35502">
    <property type="entry name" value="PROTEIN MICROTUBULE BINDING PROTEIN 2C"/>
    <property type="match status" value="1"/>
</dbReference>
<comment type="caution">
    <text evidence="3">The sequence shown here is derived from an EMBL/GenBank/DDBJ whole genome shotgun (WGS) entry which is preliminary data.</text>
</comment>
<feature type="region of interest" description="Disordered" evidence="2">
    <location>
        <begin position="1"/>
        <end position="46"/>
    </location>
</feature>
<dbReference type="PANTHER" id="PTHR35502:SF2">
    <property type="entry name" value="PROTEIN MICROTUBULE BINDING PROTEIN 2C"/>
    <property type="match status" value="1"/>
</dbReference>
<evidence type="ECO:0000313" key="3">
    <source>
        <dbReference type="EMBL" id="RWR84960.1"/>
    </source>
</evidence>